<dbReference type="PANTHER" id="PTHR13017">
    <property type="entry name" value="5-FORMYLTETRAHYDROFOLATE CYCLO-LIGASE-RELATED"/>
    <property type="match status" value="1"/>
</dbReference>
<dbReference type="Gene3D" id="3.40.50.10420">
    <property type="entry name" value="NagB/RpiA/CoA transferase-like"/>
    <property type="match status" value="1"/>
</dbReference>
<reference evidence="2" key="1">
    <citation type="submission" date="2016-10" db="EMBL/GenBank/DDBJ databases">
        <authorList>
            <person name="Varghese N."/>
            <person name="Submissions S."/>
        </authorList>
    </citation>
    <scope>NUCLEOTIDE SEQUENCE [LARGE SCALE GENOMIC DNA]</scope>
    <source>
        <strain evidence="2">DSM 45245</strain>
    </source>
</reference>
<gene>
    <name evidence="1" type="ORF">SAMN05444365_11470</name>
</gene>
<dbReference type="EMBL" id="FNPH01000014">
    <property type="protein sequence ID" value="SDZ41787.1"/>
    <property type="molecule type" value="Genomic_DNA"/>
</dbReference>
<evidence type="ECO:0000313" key="2">
    <source>
        <dbReference type="Proteomes" id="UP000242415"/>
    </source>
</evidence>
<dbReference type="RefSeq" id="WP_091562247.1">
    <property type="nucleotide sequence ID" value="NZ_FNPH01000014.1"/>
</dbReference>
<evidence type="ECO:0000313" key="1">
    <source>
        <dbReference type="EMBL" id="SDZ41787.1"/>
    </source>
</evidence>
<dbReference type="Pfam" id="PF01812">
    <property type="entry name" value="5-FTHF_cyc-lig"/>
    <property type="match status" value="1"/>
</dbReference>
<dbReference type="PANTHER" id="PTHR13017:SF0">
    <property type="entry name" value="METHENYLTETRAHYDROFOLATE SYNTHASE DOMAIN-CONTAINING PROTEIN"/>
    <property type="match status" value="1"/>
</dbReference>
<organism evidence="1 2">
    <name type="scientific">Micromonospora pattaloongensis</name>
    <dbReference type="NCBI Taxonomy" id="405436"/>
    <lineage>
        <taxon>Bacteria</taxon>
        <taxon>Bacillati</taxon>
        <taxon>Actinomycetota</taxon>
        <taxon>Actinomycetes</taxon>
        <taxon>Micromonosporales</taxon>
        <taxon>Micromonosporaceae</taxon>
        <taxon>Micromonospora</taxon>
    </lineage>
</organism>
<dbReference type="STRING" id="405436.SAMN05444365_11470"/>
<keyword evidence="1" id="KW-0436">Ligase</keyword>
<dbReference type="Proteomes" id="UP000242415">
    <property type="component" value="Unassembled WGS sequence"/>
</dbReference>
<dbReference type="InterPro" id="IPR037171">
    <property type="entry name" value="NagB/RpiA_transferase-like"/>
</dbReference>
<dbReference type="InterPro" id="IPR024185">
    <property type="entry name" value="FTHF_cligase-like_sf"/>
</dbReference>
<dbReference type="SUPFAM" id="SSF100950">
    <property type="entry name" value="NagB/RpiA/CoA transferase-like"/>
    <property type="match status" value="1"/>
</dbReference>
<sequence>MPTLDASIPQAKQEIRERVWTLLERYRAVDPGVSGHIPAFAGAGAAAERLATLPSWQSARVIKANPDRAQLPVRAQALDADKTVYMAVPNLTTLRPFYLLDPAKLPRPFETSVSHQAVAAAATTVTVDEMPAIDLVVCGSVAVNGEGVRIGKGAGYSDLELALLTEAGLVDAHTTIVTTVHPLQIIDGRLPEAPHDFRVDAIATPDAIITCPGGRRPKGVLWDQLTDDKIAAIPVLASRVLPRRAARREHRSL</sequence>
<accession>A0A1H3SVP3</accession>
<dbReference type="InterPro" id="IPR002698">
    <property type="entry name" value="FTHF_cligase"/>
</dbReference>
<keyword evidence="2" id="KW-1185">Reference proteome</keyword>
<dbReference type="OrthoDB" id="3242798at2"/>
<name>A0A1H3SVP3_9ACTN</name>
<dbReference type="GO" id="GO:0016874">
    <property type="term" value="F:ligase activity"/>
    <property type="evidence" value="ECO:0007669"/>
    <property type="project" value="UniProtKB-KW"/>
</dbReference>
<dbReference type="GO" id="GO:0005737">
    <property type="term" value="C:cytoplasm"/>
    <property type="evidence" value="ECO:0007669"/>
    <property type="project" value="TreeGrafter"/>
</dbReference>
<dbReference type="AlphaFoldDB" id="A0A1H3SVP3"/>
<proteinExistence type="predicted"/>
<protein>
    <submittedName>
        <fullName evidence="1">5-formyltetrahydrofolate cyclo-ligase</fullName>
    </submittedName>
</protein>